<dbReference type="Pfam" id="PF04422">
    <property type="entry name" value="FrhB_FdhB_N"/>
    <property type="match status" value="1"/>
</dbReference>
<reference evidence="5 6" key="1">
    <citation type="submission" date="2016-02" db="EMBL/GenBank/DDBJ databases">
        <authorList>
            <consortium name="Pathogen Informatics"/>
        </authorList>
    </citation>
    <scope>NUCLEOTIDE SEQUENCE [LARGE SCALE GENOMIC DNA]</scope>
    <source>
        <strain evidence="5 6">RC20</strain>
    </source>
</reference>
<dbReference type="InterPro" id="IPR017896">
    <property type="entry name" value="4Fe4S_Fe-S-bd"/>
</dbReference>
<dbReference type="GO" id="GO:0046872">
    <property type="term" value="F:metal ion binding"/>
    <property type="evidence" value="ECO:0007669"/>
    <property type="project" value="UniProtKB-KW"/>
</dbReference>
<keyword evidence="1" id="KW-0479">Metal-binding</keyword>
<evidence type="ECO:0000256" key="3">
    <source>
        <dbReference type="ARBA" id="ARBA00023014"/>
    </source>
</evidence>
<dbReference type="OrthoDB" id="3247493at2"/>
<dbReference type="PROSITE" id="PS00198">
    <property type="entry name" value="4FE4S_FER_1"/>
    <property type="match status" value="1"/>
</dbReference>
<feature type="domain" description="4Fe-4S ferredoxin-type" evidence="4">
    <location>
        <begin position="38"/>
        <end position="67"/>
    </location>
</feature>
<dbReference type="Pfam" id="PF04432">
    <property type="entry name" value="FrhB_FdhB_C"/>
    <property type="match status" value="1"/>
</dbReference>
<dbReference type="GO" id="GO:0051536">
    <property type="term" value="F:iron-sulfur cluster binding"/>
    <property type="evidence" value="ECO:0007669"/>
    <property type="project" value="UniProtKB-KW"/>
</dbReference>
<dbReference type="SUPFAM" id="SSF54862">
    <property type="entry name" value="4Fe-4S ferredoxins"/>
    <property type="match status" value="1"/>
</dbReference>
<dbReference type="GO" id="GO:0052592">
    <property type="term" value="F:oxidoreductase activity, acting on CH or CH2 groups, with an iron-sulfur protein as acceptor"/>
    <property type="evidence" value="ECO:0007669"/>
    <property type="project" value="TreeGrafter"/>
</dbReference>
<protein>
    <submittedName>
        <fullName evidence="5">4Fe-4S ferredoxin iron-sulfur binding domain-containing protein</fullName>
    </submittedName>
</protein>
<keyword evidence="6" id="KW-1185">Reference proteome</keyword>
<dbReference type="InterPro" id="IPR007525">
    <property type="entry name" value="FrhB_FdhB_C"/>
</dbReference>
<organism evidence="5 6">
    <name type="scientific">Campylobacter geochelonis</name>
    <dbReference type="NCBI Taxonomy" id="1780362"/>
    <lineage>
        <taxon>Bacteria</taxon>
        <taxon>Pseudomonadati</taxon>
        <taxon>Campylobacterota</taxon>
        <taxon>Epsilonproteobacteria</taxon>
        <taxon>Campylobacterales</taxon>
        <taxon>Campylobacteraceae</taxon>
        <taxon>Campylobacter</taxon>
    </lineage>
</organism>
<evidence type="ECO:0000313" key="5">
    <source>
        <dbReference type="EMBL" id="CZE47392.1"/>
    </source>
</evidence>
<dbReference type="InterPro" id="IPR017900">
    <property type="entry name" value="4Fe4S_Fe_S_CS"/>
</dbReference>
<keyword evidence="2" id="KW-0408">Iron</keyword>
<evidence type="ECO:0000256" key="1">
    <source>
        <dbReference type="ARBA" id="ARBA00022723"/>
    </source>
</evidence>
<dbReference type="InterPro" id="IPR045220">
    <property type="entry name" value="FRHB/FDHB/HCAR-like"/>
</dbReference>
<dbReference type="InterPro" id="IPR007516">
    <property type="entry name" value="Co_F420_Hydgase/DH_bsu_N"/>
</dbReference>
<dbReference type="Proteomes" id="UP000069632">
    <property type="component" value="Unassembled WGS sequence"/>
</dbReference>
<evidence type="ECO:0000313" key="6">
    <source>
        <dbReference type="Proteomes" id="UP000069632"/>
    </source>
</evidence>
<name>A0A128EG70_9BACT</name>
<dbReference type="EMBL" id="FIZP01000003">
    <property type="protein sequence ID" value="CZE47392.1"/>
    <property type="molecule type" value="Genomic_DNA"/>
</dbReference>
<proteinExistence type="predicted"/>
<feature type="domain" description="4Fe-4S ferredoxin-type" evidence="4">
    <location>
        <begin position="4"/>
        <end position="33"/>
    </location>
</feature>
<gene>
    <name evidence="5" type="ORF">ERS672216_00858</name>
</gene>
<dbReference type="PROSITE" id="PS51379">
    <property type="entry name" value="4FE4S_FER_2"/>
    <property type="match status" value="2"/>
</dbReference>
<dbReference type="Gene3D" id="3.30.70.20">
    <property type="match status" value="1"/>
</dbReference>
<dbReference type="RefSeq" id="WP_075540140.1">
    <property type="nucleotide sequence ID" value="NZ_CP053844.1"/>
</dbReference>
<dbReference type="Pfam" id="PF12838">
    <property type="entry name" value="Fer4_7"/>
    <property type="match status" value="1"/>
</dbReference>
<dbReference type="PANTHER" id="PTHR31332:SF0">
    <property type="entry name" value="7-HYDROXYMETHYL CHLOROPHYLL A REDUCTASE, CHLOROPLASTIC"/>
    <property type="match status" value="1"/>
</dbReference>
<dbReference type="AlphaFoldDB" id="A0A128EG70"/>
<accession>A0A128EG70</accession>
<evidence type="ECO:0000259" key="4">
    <source>
        <dbReference type="PROSITE" id="PS51379"/>
    </source>
</evidence>
<evidence type="ECO:0000256" key="2">
    <source>
        <dbReference type="ARBA" id="ARBA00023004"/>
    </source>
</evidence>
<keyword evidence="3" id="KW-0411">Iron-sulfur</keyword>
<sequence>MNVIKEVVKQNRCIGCGVCAPLCPANVLDMKLSSFANFTPILSEGCIKGCDICLKVCPFYDKELEENELTKKLYQNTANIKFDEDLGYFLNGYEFYNKDEKERLKSASGGAGSYVLKKLLEQNLVDKIICVKSCRGSNSKGFNESDFLFEFGVFDSLDDNSRSSAYYPLNLQEVLDYVLKNDFKYAITALPCFAKALRLAMSKSARIKNRIKFIIGLVCGQNKSANFTQKLASIAFDKKDIKLKSVNFRYKFADKNAMQFGFKFSKNDDEIAFDDRNKSAFKWWSSRAFTPFACNNCIDTFAKCADVVLMDAWLEDKIADYRGHSLVLVRSSIIDEIFKTSDEFCKSIDKSLILRSQAGVMANKKLVYYGSKNIIKKRILALKLEIQKYSNEHFDCDEFVEKRVKKIEKFAKMDAKFETAKYLFKKYF</sequence>
<dbReference type="PANTHER" id="PTHR31332">
    <property type="entry name" value="7-HYDROXYMETHYL CHLOROPHYLL A REDUCTASE, CHLOROPLASTIC"/>
    <property type="match status" value="1"/>
</dbReference>